<feature type="transmembrane region" description="Helical" evidence="1">
    <location>
        <begin position="12"/>
        <end position="38"/>
    </location>
</feature>
<feature type="transmembrane region" description="Helical" evidence="1">
    <location>
        <begin position="120"/>
        <end position="144"/>
    </location>
</feature>
<dbReference type="RefSeq" id="WP_151422164.1">
    <property type="nucleotide sequence ID" value="NZ_WBJX01000001.1"/>
</dbReference>
<accession>A0A7J5B4V3</accession>
<evidence type="ECO:0000313" key="2">
    <source>
        <dbReference type="EMBL" id="KAB1639147.1"/>
    </source>
</evidence>
<sequence length="220" mass="22856">MKRISHGVYATAFNVTYLALAVNLMLAVMSLPFLVLLVTTDPSLSWPLLAASAALTGPGIAGAFATFRANAEGDTDVIRAFISGVRRTWKRALVISAVTSAVVTVALVDVFVLVPTGIGVLLVPLLVVVTILTLATAAVTLVAITQAEDTRLPTLARASLFLAVRRWPLTFASFAIVGVQAAVLTAAPAIAIGITTAACLYVVWAGGRYTLQQAPARVAA</sequence>
<feature type="transmembrane region" description="Helical" evidence="1">
    <location>
        <begin position="92"/>
        <end position="114"/>
    </location>
</feature>
<evidence type="ECO:0000313" key="3">
    <source>
        <dbReference type="Proteomes" id="UP000490386"/>
    </source>
</evidence>
<keyword evidence="1" id="KW-0472">Membrane</keyword>
<keyword evidence="1" id="KW-1133">Transmembrane helix</keyword>
<comment type="caution">
    <text evidence="2">The sequence shown here is derived from an EMBL/GenBank/DDBJ whole genome shotgun (WGS) entry which is preliminary data.</text>
</comment>
<proteinExistence type="predicted"/>
<feature type="transmembrane region" description="Helical" evidence="1">
    <location>
        <begin position="164"/>
        <end position="183"/>
    </location>
</feature>
<reference evidence="2 3" key="1">
    <citation type="submission" date="2019-09" db="EMBL/GenBank/DDBJ databases">
        <title>Phylogeny of genus Pseudoclavibacter and closely related genus.</title>
        <authorList>
            <person name="Li Y."/>
        </authorList>
    </citation>
    <scope>NUCLEOTIDE SEQUENCE [LARGE SCALE GENOMIC DNA]</scope>
    <source>
        <strain evidence="2 3">THG-MD12</strain>
    </source>
</reference>
<organism evidence="2 3">
    <name type="scientific">Pseudoclavibacter terrae</name>
    <dbReference type="NCBI Taxonomy" id="1530195"/>
    <lineage>
        <taxon>Bacteria</taxon>
        <taxon>Bacillati</taxon>
        <taxon>Actinomycetota</taxon>
        <taxon>Actinomycetes</taxon>
        <taxon>Micrococcales</taxon>
        <taxon>Microbacteriaceae</taxon>
        <taxon>Pseudoclavibacter</taxon>
    </lineage>
</organism>
<evidence type="ECO:0000256" key="1">
    <source>
        <dbReference type="SAM" id="Phobius"/>
    </source>
</evidence>
<feature type="transmembrane region" description="Helical" evidence="1">
    <location>
        <begin position="189"/>
        <end position="207"/>
    </location>
</feature>
<dbReference type="AlphaFoldDB" id="A0A7J5B4V3"/>
<feature type="transmembrane region" description="Helical" evidence="1">
    <location>
        <begin position="44"/>
        <end position="71"/>
    </location>
</feature>
<keyword evidence="3" id="KW-1185">Reference proteome</keyword>
<keyword evidence="1" id="KW-0812">Transmembrane</keyword>
<gene>
    <name evidence="2" type="ORF">F8O03_02050</name>
</gene>
<protein>
    <submittedName>
        <fullName evidence="2">Ferredoxin-NADPH reductase</fullName>
    </submittedName>
</protein>
<dbReference type="Proteomes" id="UP000490386">
    <property type="component" value="Unassembled WGS sequence"/>
</dbReference>
<name>A0A7J5B4V3_9MICO</name>
<dbReference type="OrthoDB" id="3402079at2"/>
<dbReference type="EMBL" id="WBJX01000001">
    <property type="protein sequence ID" value="KAB1639147.1"/>
    <property type="molecule type" value="Genomic_DNA"/>
</dbReference>